<dbReference type="KEGG" id="ocy:OSSY52_16470"/>
<reference evidence="2 3" key="1">
    <citation type="submission" date="2018-06" db="EMBL/GenBank/DDBJ databases">
        <title>Genome sequencing of Oceanotoga sp. sy52.</title>
        <authorList>
            <person name="Mori K."/>
        </authorList>
    </citation>
    <scope>NUCLEOTIDE SEQUENCE [LARGE SCALE GENOMIC DNA]</scope>
    <source>
        <strain evidence="3">sy52</strain>
    </source>
</reference>
<feature type="transmembrane region" description="Helical" evidence="1">
    <location>
        <begin position="12"/>
        <end position="28"/>
    </location>
</feature>
<dbReference type="EMBL" id="AP018712">
    <property type="protein sequence ID" value="BBE31506.1"/>
    <property type="molecule type" value="Genomic_DNA"/>
</dbReference>
<evidence type="ECO:0000256" key="1">
    <source>
        <dbReference type="SAM" id="Phobius"/>
    </source>
</evidence>
<feature type="transmembrane region" description="Helical" evidence="1">
    <location>
        <begin position="74"/>
        <end position="95"/>
    </location>
</feature>
<protein>
    <submittedName>
        <fullName evidence="2">Uncharacterized protein</fullName>
    </submittedName>
</protein>
<keyword evidence="1" id="KW-0472">Membrane</keyword>
<dbReference type="RefSeq" id="WP_190614079.1">
    <property type="nucleotide sequence ID" value="NZ_AP018712.1"/>
</dbReference>
<accession>A0A7G1G7Z2</accession>
<dbReference type="Proteomes" id="UP000516361">
    <property type="component" value="Chromosome"/>
</dbReference>
<proteinExistence type="predicted"/>
<feature type="transmembrane region" description="Helical" evidence="1">
    <location>
        <begin position="101"/>
        <end position="125"/>
    </location>
</feature>
<gene>
    <name evidence="2" type="ORF">OSSY52_16470</name>
</gene>
<feature type="transmembrane region" description="Helical" evidence="1">
    <location>
        <begin position="34"/>
        <end position="53"/>
    </location>
</feature>
<evidence type="ECO:0000313" key="3">
    <source>
        <dbReference type="Proteomes" id="UP000516361"/>
    </source>
</evidence>
<dbReference type="InParanoid" id="A0A7G1G7Z2"/>
<organism evidence="2 3">
    <name type="scientific">Tepiditoga spiralis</name>
    <dbReference type="NCBI Taxonomy" id="2108365"/>
    <lineage>
        <taxon>Bacteria</taxon>
        <taxon>Thermotogati</taxon>
        <taxon>Thermotogota</taxon>
        <taxon>Thermotogae</taxon>
        <taxon>Petrotogales</taxon>
        <taxon>Petrotogaceae</taxon>
        <taxon>Tepiditoga</taxon>
    </lineage>
</organism>
<sequence>MKNKVKKISKINSIIFFVIWIIIMLLGADKPPPKGFLIVVFILYIQSAILEIYSNFLIPKLINKEKNLFLKNTMYWSLFGSITWFILSIFPNLLFREKINIYFNLILFLVILIISIINSFIYYFFNKIIIKNNKNFI</sequence>
<name>A0A7G1G7Z2_9BACT</name>
<evidence type="ECO:0000313" key="2">
    <source>
        <dbReference type="EMBL" id="BBE31506.1"/>
    </source>
</evidence>
<keyword evidence="1" id="KW-0812">Transmembrane</keyword>
<dbReference type="AlphaFoldDB" id="A0A7G1G7Z2"/>
<keyword evidence="1" id="KW-1133">Transmembrane helix</keyword>
<keyword evidence="3" id="KW-1185">Reference proteome</keyword>